<protein>
    <submittedName>
        <fullName evidence="2">Uncharacterized protein</fullName>
    </submittedName>
</protein>
<feature type="compositionally biased region" description="Gly residues" evidence="1">
    <location>
        <begin position="71"/>
        <end position="84"/>
    </location>
</feature>
<reference evidence="2 3" key="1">
    <citation type="submission" date="2019-02" db="EMBL/GenBank/DDBJ databases">
        <title>Deep-cultivation of Planctomycetes and their phenomic and genomic characterization uncovers novel biology.</title>
        <authorList>
            <person name="Wiegand S."/>
            <person name="Jogler M."/>
            <person name="Boedeker C."/>
            <person name="Pinto D."/>
            <person name="Vollmers J."/>
            <person name="Rivas-Marin E."/>
            <person name="Kohn T."/>
            <person name="Peeters S.H."/>
            <person name="Heuer A."/>
            <person name="Rast P."/>
            <person name="Oberbeckmann S."/>
            <person name="Bunk B."/>
            <person name="Jeske O."/>
            <person name="Meyerdierks A."/>
            <person name="Storesund J.E."/>
            <person name="Kallscheuer N."/>
            <person name="Luecker S."/>
            <person name="Lage O.M."/>
            <person name="Pohl T."/>
            <person name="Merkel B.J."/>
            <person name="Hornburger P."/>
            <person name="Mueller R.-W."/>
            <person name="Bruemmer F."/>
            <person name="Labrenz M."/>
            <person name="Spormann A.M."/>
            <person name="Op den Camp H."/>
            <person name="Overmann J."/>
            <person name="Amann R."/>
            <person name="Jetten M.S.M."/>
            <person name="Mascher T."/>
            <person name="Medema M.H."/>
            <person name="Devos D.P."/>
            <person name="Kaster A.-K."/>
            <person name="Ovreas L."/>
            <person name="Rohde M."/>
            <person name="Galperin M.Y."/>
            <person name="Jogler C."/>
        </authorList>
    </citation>
    <scope>NUCLEOTIDE SEQUENCE [LARGE SCALE GENOMIC DNA]</scope>
    <source>
        <strain evidence="2 3">ElP</strain>
    </source>
</reference>
<proteinExistence type="predicted"/>
<feature type="region of interest" description="Disordered" evidence="1">
    <location>
        <begin position="65"/>
        <end position="84"/>
    </location>
</feature>
<name>A0A518H3T0_9BACT</name>
<keyword evidence="3" id="KW-1185">Reference proteome</keyword>
<accession>A0A518H3T0</accession>
<dbReference type="EMBL" id="CP036426">
    <property type="protein sequence ID" value="QDV35483.1"/>
    <property type="molecule type" value="Genomic_DNA"/>
</dbReference>
<sequence length="84" mass="8758">MSERGGIMSDDERLDRPPIGHAWGGYVWNRCLTDLEARALYHAGLRCPIERERLALELGGKPAALAPAAGAGPGDAGATTGEGS</sequence>
<dbReference type="KEGG" id="tpla:ElP_33860"/>
<gene>
    <name evidence="2" type="ORF">ElP_33860</name>
</gene>
<dbReference type="Proteomes" id="UP000317835">
    <property type="component" value="Chromosome"/>
</dbReference>
<evidence type="ECO:0000313" key="3">
    <source>
        <dbReference type="Proteomes" id="UP000317835"/>
    </source>
</evidence>
<organism evidence="2 3">
    <name type="scientific">Tautonia plasticadhaerens</name>
    <dbReference type="NCBI Taxonomy" id="2527974"/>
    <lineage>
        <taxon>Bacteria</taxon>
        <taxon>Pseudomonadati</taxon>
        <taxon>Planctomycetota</taxon>
        <taxon>Planctomycetia</taxon>
        <taxon>Isosphaerales</taxon>
        <taxon>Isosphaeraceae</taxon>
        <taxon>Tautonia</taxon>
    </lineage>
</organism>
<evidence type="ECO:0000256" key="1">
    <source>
        <dbReference type="SAM" id="MobiDB-lite"/>
    </source>
</evidence>
<dbReference type="RefSeq" id="WP_145271123.1">
    <property type="nucleotide sequence ID" value="NZ_CP036426.1"/>
</dbReference>
<evidence type="ECO:0000313" key="2">
    <source>
        <dbReference type="EMBL" id="QDV35483.1"/>
    </source>
</evidence>
<dbReference type="AlphaFoldDB" id="A0A518H3T0"/>